<reference evidence="1 2" key="1">
    <citation type="submission" date="2016-10" db="EMBL/GenBank/DDBJ databases">
        <title>Pseudoalteromonas amylolytica sp. nov., isolated from the surface seawater.</title>
        <authorList>
            <person name="Wu Y.-H."/>
            <person name="Cheng H."/>
            <person name="Jin X.-B."/>
            <person name="Wang C.-S."/>
            <person name="Xu X.-W."/>
        </authorList>
    </citation>
    <scope>NUCLEOTIDE SEQUENCE [LARGE SCALE GENOMIC DNA]</scope>
    <source>
        <strain evidence="1 2">JCM 12483</strain>
    </source>
</reference>
<dbReference type="Gene3D" id="3.50.50.60">
    <property type="entry name" value="FAD/NAD(P)-binding domain"/>
    <property type="match status" value="1"/>
</dbReference>
<evidence type="ECO:0000313" key="1">
    <source>
        <dbReference type="EMBL" id="OHU96237.1"/>
    </source>
</evidence>
<keyword evidence="2" id="KW-1185">Reference proteome</keyword>
<dbReference type="SUPFAM" id="SSF54373">
    <property type="entry name" value="FAD-linked reductases, C-terminal domain"/>
    <property type="match status" value="1"/>
</dbReference>
<dbReference type="InterPro" id="IPR036188">
    <property type="entry name" value="FAD/NAD-bd_sf"/>
</dbReference>
<dbReference type="Proteomes" id="UP000180253">
    <property type="component" value="Unassembled WGS sequence"/>
</dbReference>
<dbReference type="RefSeq" id="WP_070991104.1">
    <property type="nucleotide sequence ID" value="NZ_CBCSHD010000003.1"/>
</dbReference>
<gene>
    <name evidence="1" type="ORF">BIW53_06740</name>
</gene>
<dbReference type="STRING" id="327939.BIW53_06740"/>
<accession>A0A1S1N540</accession>
<dbReference type="AlphaFoldDB" id="A0A1S1N540"/>
<comment type="caution">
    <text evidence="1">The sequence shown here is derived from an EMBL/GenBank/DDBJ whole genome shotgun (WGS) entry which is preliminary data.</text>
</comment>
<name>A0A1S1N540_9GAMM</name>
<proteinExistence type="predicted"/>
<evidence type="ECO:0000313" key="2">
    <source>
        <dbReference type="Proteomes" id="UP000180253"/>
    </source>
</evidence>
<sequence>MQSLWQGSKVAIRSSADCQEKVLTVPDSEEGVLTGAYNFSEVAYEWGKLPPEKRLDKARSGAKLFGKAFGEGLEHGVTIAWQNMPYIKGGWAQWHAVVHFNALAQGSSIHTGDKQTHPNPKFFVIGEQLSSLQGWQEGAIAAALNAISRVERRLMVEGV</sequence>
<organism evidence="1 2">
    <name type="scientific">Pseudoalteromonas byunsanensis</name>
    <dbReference type="NCBI Taxonomy" id="327939"/>
    <lineage>
        <taxon>Bacteria</taxon>
        <taxon>Pseudomonadati</taxon>
        <taxon>Pseudomonadota</taxon>
        <taxon>Gammaproteobacteria</taxon>
        <taxon>Alteromonadales</taxon>
        <taxon>Pseudoalteromonadaceae</taxon>
        <taxon>Pseudoalteromonas</taxon>
    </lineage>
</organism>
<evidence type="ECO:0008006" key="3">
    <source>
        <dbReference type="Google" id="ProtNLM"/>
    </source>
</evidence>
<dbReference type="EMBL" id="MNAN01000027">
    <property type="protein sequence ID" value="OHU96237.1"/>
    <property type="molecule type" value="Genomic_DNA"/>
</dbReference>
<protein>
    <recommendedName>
        <fullName evidence="3">Amine oxidase domain-containing protein</fullName>
    </recommendedName>
</protein>
<dbReference type="Gene3D" id="3.90.660.10">
    <property type="match status" value="1"/>
</dbReference>